<evidence type="ECO:0000256" key="2">
    <source>
        <dbReference type="ARBA" id="ARBA00008914"/>
    </source>
</evidence>
<proteinExistence type="inferred from homology"/>
<accession>A0A4V2GAT3</accession>
<name>A0A4V2GAT3_9MICO</name>
<dbReference type="InterPro" id="IPR050330">
    <property type="entry name" value="Bact_OuterMem_StrucFunc"/>
</dbReference>
<evidence type="ECO:0000256" key="5">
    <source>
        <dbReference type="ARBA" id="ARBA00022989"/>
    </source>
</evidence>
<dbReference type="InterPro" id="IPR006665">
    <property type="entry name" value="OmpA-like"/>
</dbReference>
<comment type="similarity">
    <text evidence="2">Belongs to the MotB family.</text>
</comment>
<keyword evidence="12" id="KW-1185">Reference proteome</keyword>
<evidence type="ECO:0000256" key="6">
    <source>
        <dbReference type="ARBA" id="ARBA00023136"/>
    </source>
</evidence>
<comment type="caution">
    <text evidence="11">The sequence shown here is derived from an EMBL/GenBank/DDBJ whole genome shotgun (WGS) entry which is preliminary data.</text>
</comment>
<keyword evidence="4 9" id="KW-0812">Transmembrane</keyword>
<dbReference type="GO" id="GO:0005886">
    <property type="term" value="C:plasma membrane"/>
    <property type="evidence" value="ECO:0007669"/>
    <property type="project" value="UniProtKB-SubCell"/>
</dbReference>
<evidence type="ECO:0000259" key="10">
    <source>
        <dbReference type="PROSITE" id="PS51123"/>
    </source>
</evidence>
<dbReference type="PROSITE" id="PS51123">
    <property type="entry name" value="OMPA_2"/>
    <property type="match status" value="1"/>
</dbReference>
<dbReference type="Pfam" id="PF13677">
    <property type="entry name" value="MotB_plug"/>
    <property type="match status" value="1"/>
</dbReference>
<feature type="region of interest" description="Disordered" evidence="8">
    <location>
        <begin position="261"/>
        <end position="290"/>
    </location>
</feature>
<dbReference type="CDD" id="cd07185">
    <property type="entry name" value="OmpA_C-like"/>
    <property type="match status" value="1"/>
</dbReference>
<evidence type="ECO:0000313" key="11">
    <source>
        <dbReference type="EMBL" id="RZU65526.1"/>
    </source>
</evidence>
<dbReference type="Pfam" id="PF00691">
    <property type="entry name" value="OmpA"/>
    <property type="match status" value="1"/>
</dbReference>
<evidence type="ECO:0000256" key="7">
    <source>
        <dbReference type="PROSITE-ProRule" id="PRU00473"/>
    </source>
</evidence>
<dbReference type="Gene3D" id="3.30.1330.60">
    <property type="entry name" value="OmpA-like domain"/>
    <property type="match status" value="1"/>
</dbReference>
<reference evidence="11 12" key="1">
    <citation type="submission" date="2019-02" db="EMBL/GenBank/DDBJ databases">
        <title>Sequencing the genomes of 1000 actinobacteria strains.</title>
        <authorList>
            <person name="Klenk H.-P."/>
        </authorList>
    </citation>
    <scope>NUCLEOTIDE SEQUENCE [LARGE SCALE GENOMIC DNA]</scope>
    <source>
        <strain evidence="11 12">DSM 18319</strain>
    </source>
</reference>
<evidence type="ECO:0000313" key="12">
    <source>
        <dbReference type="Proteomes" id="UP000291483"/>
    </source>
</evidence>
<dbReference type="Proteomes" id="UP000291483">
    <property type="component" value="Unassembled WGS sequence"/>
</dbReference>
<protein>
    <submittedName>
        <fullName evidence="11">Chemotaxis protein MotB</fullName>
    </submittedName>
</protein>
<organism evidence="11 12">
    <name type="scientific">Microterricola gilva</name>
    <dbReference type="NCBI Taxonomy" id="393267"/>
    <lineage>
        <taxon>Bacteria</taxon>
        <taxon>Bacillati</taxon>
        <taxon>Actinomycetota</taxon>
        <taxon>Actinomycetes</taxon>
        <taxon>Micrococcales</taxon>
        <taxon>Microbacteriaceae</taxon>
        <taxon>Microterricola</taxon>
    </lineage>
</organism>
<dbReference type="InterPro" id="IPR036737">
    <property type="entry name" value="OmpA-like_sf"/>
</dbReference>
<feature type="domain" description="OmpA-like" evidence="10">
    <location>
        <begin position="130"/>
        <end position="250"/>
    </location>
</feature>
<dbReference type="AlphaFoldDB" id="A0A4V2GAT3"/>
<dbReference type="OrthoDB" id="9815217at2"/>
<evidence type="ECO:0000256" key="3">
    <source>
        <dbReference type="ARBA" id="ARBA00022475"/>
    </source>
</evidence>
<dbReference type="EMBL" id="SHLC01000001">
    <property type="protein sequence ID" value="RZU65526.1"/>
    <property type="molecule type" value="Genomic_DNA"/>
</dbReference>
<keyword evidence="5 9" id="KW-1133">Transmembrane helix</keyword>
<evidence type="ECO:0000256" key="9">
    <source>
        <dbReference type="SAM" id="Phobius"/>
    </source>
</evidence>
<dbReference type="SUPFAM" id="SSF103088">
    <property type="entry name" value="OmpA-like"/>
    <property type="match status" value="1"/>
</dbReference>
<feature type="transmembrane region" description="Helical" evidence="9">
    <location>
        <begin position="26"/>
        <end position="46"/>
    </location>
</feature>
<dbReference type="PANTHER" id="PTHR30329">
    <property type="entry name" value="STATOR ELEMENT OF FLAGELLAR MOTOR COMPLEX"/>
    <property type="match status" value="1"/>
</dbReference>
<evidence type="ECO:0000256" key="4">
    <source>
        <dbReference type="ARBA" id="ARBA00022692"/>
    </source>
</evidence>
<keyword evidence="6 7" id="KW-0472">Membrane</keyword>
<evidence type="ECO:0000256" key="1">
    <source>
        <dbReference type="ARBA" id="ARBA00004162"/>
    </source>
</evidence>
<sequence length="290" mass="31118">MSRPGRRSRGTEHAEEHVDERWMASYMDMVTVLMCLFIVLFAMSTVDQEKFTALKNSLATGFGTVEEGKIDTASGIVVPPEKVSEEGDGFTDVELAVTEVETLVKLRDQLRSALEAQNLAHAVTFVIDQRGLTIGLIGWETFFQPNSIDLQGEALAVVDTIGPILAASAHSVSVEGHADYRGSPNPFPTDWELSGGRATQVLRRMVETAGFPGGQISAVGYGSTRPQRTGETPEDMAFNRRVDIAVLSPQPEAVRELIPDVLANGGKAPAEPEEPAEPPAAPAKAATPAH</sequence>
<evidence type="ECO:0000256" key="8">
    <source>
        <dbReference type="SAM" id="MobiDB-lite"/>
    </source>
</evidence>
<dbReference type="PANTHER" id="PTHR30329:SF21">
    <property type="entry name" value="LIPOPROTEIN YIAD-RELATED"/>
    <property type="match status" value="1"/>
</dbReference>
<dbReference type="InterPro" id="IPR025713">
    <property type="entry name" value="MotB-like_N_dom"/>
</dbReference>
<gene>
    <name evidence="11" type="ORF">EV379_1860</name>
</gene>
<dbReference type="RefSeq" id="WP_130505871.1">
    <property type="nucleotide sequence ID" value="NZ_SHLC01000001.1"/>
</dbReference>
<comment type="subcellular location">
    <subcellularLocation>
        <location evidence="1">Cell membrane</location>
        <topology evidence="1">Single-pass membrane protein</topology>
    </subcellularLocation>
</comment>
<keyword evidence="3" id="KW-1003">Cell membrane</keyword>